<feature type="signal peptide" evidence="4">
    <location>
        <begin position="1"/>
        <end position="16"/>
    </location>
</feature>
<reference evidence="7" key="1">
    <citation type="journal article" date="2015" name="Proc. Natl. Acad. Sci. U.S.A.">
        <title>Genome sequence of the Asian Tiger mosquito, Aedes albopictus, reveals insights into its biology, genetics, and evolution.</title>
        <authorList>
            <person name="Chen X.G."/>
            <person name="Jiang X."/>
            <person name="Gu J."/>
            <person name="Xu M."/>
            <person name="Wu Y."/>
            <person name="Deng Y."/>
            <person name="Zhang C."/>
            <person name="Bonizzoni M."/>
            <person name="Dermauw W."/>
            <person name="Vontas J."/>
            <person name="Armbruster P."/>
            <person name="Huang X."/>
            <person name="Yang Y."/>
            <person name="Zhang H."/>
            <person name="He W."/>
            <person name="Peng H."/>
            <person name="Liu Y."/>
            <person name="Wu K."/>
            <person name="Chen J."/>
            <person name="Lirakis M."/>
            <person name="Topalis P."/>
            <person name="Van Leeuwen T."/>
            <person name="Hall A.B."/>
            <person name="Jiang X."/>
            <person name="Thorpe C."/>
            <person name="Mueller R.L."/>
            <person name="Sun C."/>
            <person name="Waterhouse R.M."/>
            <person name="Yan G."/>
            <person name="Tu Z.J."/>
            <person name="Fang X."/>
            <person name="James A.A."/>
        </authorList>
    </citation>
    <scope>NUCLEOTIDE SEQUENCE [LARGE SCALE GENOMIC DNA]</scope>
    <source>
        <strain evidence="7">Foshan</strain>
    </source>
</reference>
<evidence type="ECO:0000256" key="1">
    <source>
        <dbReference type="ARBA" id="ARBA00023157"/>
    </source>
</evidence>
<dbReference type="Proteomes" id="UP000069940">
    <property type="component" value="Unassembled WGS sequence"/>
</dbReference>
<keyword evidence="4" id="KW-0732">Signal</keyword>
<keyword evidence="1" id="KW-1015">Disulfide bond</keyword>
<dbReference type="PROSITE" id="PS50240">
    <property type="entry name" value="TRYPSIN_DOM"/>
    <property type="match status" value="1"/>
</dbReference>
<dbReference type="InterPro" id="IPR001254">
    <property type="entry name" value="Trypsin_dom"/>
</dbReference>
<reference evidence="6" key="2">
    <citation type="submission" date="2025-05" db="UniProtKB">
        <authorList>
            <consortium name="EnsemblMetazoa"/>
        </authorList>
    </citation>
    <scope>IDENTIFICATION</scope>
    <source>
        <strain evidence="6">Foshan</strain>
    </source>
</reference>
<organism evidence="6 7">
    <name type="scientific">Aedes albopictus</name>
    <name type="common">Asian tiger mosquito</name>
    <name type="synonym">Stegomyia albopicta</name>
    <dbReference type="NCBI Taxonomy" id="7160"/>
    <lineage>
        <taxon>Eukaryota</taxon>
        <taxon>Metazoa</taxon>
        <taxon>Ecdysozoa</taxon>
        <taxon>Arthropoda</taxon>
        <taxon>Hexapoda</taxon>
        <taxon>Insecta</taxon>
        <taxon>Pterygota</taxon>
        <taxon>Neoptera</taxon>
        <taxon>Endopterygota</taxon>
        <taxon>Diptera</taxon>
        <taxon>Nematocera</taxon>
        <taxon>Culicoidea</taxon>
        <taxon>Culicidae</taxon>
        <taxon>Culicinae</taxon>
        <taxon>Aedini</taxon>
        <taxon>Aedes</taxon>
        <taxon>Stegomyia</taxon>
    </lineage>
</organism>
<evidence type="ECO:0000256" key="4">
    <source>
        <dbReference type="SAM" id="SignalP"/>
    </source>
</evidence>
<keyword evidence="2" id="KW-0325">Glycoprotein</keyword>
<accession>A0ABM1YBD2</accession>
<comment type="similarity">
    <text evidence="3">Belongs to the peptidase S1 family. CLIP subfamily.</text>
</comment>
<dbReference type="RefSeq" id="XP_029715024.1">
    <property type="nucleotide sequence ID" value="XM_029859164.2"/>
</dbReference>
<sequence length="348" mass="38758">MRFIILVSLFIQLTVAQIKLQTCLDSELCIDLRECPIYKEYATIGFRYWPAELKKMAKDKICNQEMSSSSGPQQRIISVCCPTVMNSRICGIQAGDRISKGLVAKPFEYPWMALLQDQNGRFVCGGTLISNRYVLTAAHCVKFSGIQTVRLGENDINSEEDCNVLDGEVDCAPPPQNIKVDKTIIHPEHSERRKLNDIALLRLERDAVIGESVRPICLPNRDHLQRVIAPSFLIVSGWGLTDRNESFDVLRYAKVPPVPLTECAPRVQSLITAVRLDDSHVCAGGVNEVDNCAGDSGGPLQYISNTTSKYIQYGIVSFGTKKCGILSEPGVYTKVEHFISWIFSIVKE</sequence>
<dbReference type="PRINTS" id="PR00722">
    <property type="entry name" value="CHYMOTRYPSIN"/>
</dbReference>
<dbReference type="Pfam" id="PF00089">
    <property type="entry name" value="Trypsin"/>
    <property type="match status" value="1"/>
</dbReference>
<dbReference type="GeneID" id="115258766"/>
<dbReference type="SUPFAM" id="SSF50494">
    <property type="entry name" value="Trypsin-like serine proteases"/>
    <property type="match status" value="1"/>
</dbReference>
<dbReference type="InterPro" id="IPR051487">
    <property type="entry name" value="Ser/Thr_Proteases_Immune/Dev"/>
</dbReference>
<dbReference type="SMART" id="SM00020">
    <property type="entry name" value="Tryp_SPc"/>
    <property type="match status" value="1"/>
</dbReference>
<dbReference type="CDD" id="cd00190">
    <property type="entry name" value="Tryp_SPc"/>
    <property type="match status" value="1"/>
</dbReference>
<evidence type="ECO:0000256" key="2">
    <source>
        <dbReference type="ARBA" id="ARBA00023180"/>
    </source>
</evidence>
<protein>
    <recommendedName>
        <fullName evidence="5">Peptidase S1 domain-containing protein</fullName>
    </recommendedName>
</protein>
<dbReference type="InterPro" id="IPR001314">
    <property type="entry name" value="Peptidase_S1A"/>
</dbReference>
<dbReference type="InterPro" id="IPR018114">
    <property type="entry name" value="TRYPSIN_HIS"/>
</dbReference>
<evidence type="ECO:0000259" key="5">
    <source>
        <dbReference type="PROSITE" id="PS50240"/>
    </source>
</evidence>
<name>A0ABM1YBD2_AEDAL</name>
<evidence type="ECO:0000256" key="3">
    <source>
        <dbReference type="ARBA" id="ARBA00024195"/>
    </source>
</evidence>
<dbReference type="EnsemblMetazoa" id="AALFPA23_007573.R10097">
    <property type="protein sequence ID" value="AALFPA23_007573.P10097"/>
    <property type="gene ID" value="AALFPA23_007573"/>
</dbReference>
<dbReference type="Gene3D" id="2.40.10.10">
    <property type="entry name" value="Trypsin-like serine proteases"/>
    <property type="match status" value="2"/>
</dbReference>
<dbReference type="PANTHER" id="PTHR24256">
    <property type="entry name" value="TRYPTASE-RELATED"/>
    <property type="match status" value="1"/>
</dbReference>
<dbReference type="InterPro" id="IPR009003">
    <property type="entry name" value="Peptidase_S1_PA"/>
</dbReference>
<evidence type="ECO:0000313" key="6">
    <source>
        <dbReference type="EnsemblMetazoa" id="AALFPA23_007573.P10097"/>
    </source>
</evidence>
<feature type="domain" description="Peptidase S1" evidence="5">
    <location>
        <begin position="98"/>
        <end position="347"/>
    </location>
</feature>
<dbReference type="InterPro" id="IPR043504">
    <property type="entry name" value="Peptidase_S1_PA_chymotrypsin"/>
</dbReference>
<keyword evidence="7" id="KW-1185">Reference proteome</keyword>
<evidence type="ECO:0000313" key="7">
    <source>
        <dbReference type="Proteomes" id="UP000069940"/>
    </source>
</evidence>
<feature type="chain" id="PRO_5045625422" description="Peptidase S1 domain-containing protein" evidence="4">
    <location>
        <begin position="17"/>
        <end position="348"/>
    </location>
</feature>
<proteinExistence type="inferred from homology"/>
<dbReference type="PROSITE" id="PS00134">
    <property type="entry name" value="TRYPSIN_HIS"/>
    <property type="match status" value="1"/>
</dbReference>